<evidence type="ECO:0000313" key="11">
    <source>
        <dbReference type="EMBL" id="CAF2768577.1"/>
    </source>
</evidence>
<keyword evidence="12" id="KW-1185">Reference proteome</keyword>
<feature type="region of interest" description="Disordered" evidence="10">
    <location>
        <begin position="1"/>
        <end position="126"/>
    </location>
</feature>
<dbReference type="InterPro" id="IPR037171">
    <property type="entry name" value="NagB/RpiA_transferase-like"/>
</dbReference>
<sequence>MSSSNTLKKKKGNHKIYNRPDVLPSGMLDAYMDTETPETTTKSSLKPRRPLKKKEKVQPEEVVILDSWEDYDPDVEPEVHLPPPSKPTPAKEATQSNSSSTKSSAPQKVSTSNPKPSVDLEAKKAQEALQRLNETIFKMSSLFIEKNPAPNAANKVNTEILHENPTENMSKPTTDNDPSSNKDQNKNKEDIKAEREAKKAAKAARRAASKGDAPQLVVQPEKKPPQVDEPANGAKKTNAELKAERRAKQEAQRAAKAAVALTAAPPIVKTPEAKPKANQNVTSDHVEKKIKKKPITAEIVPIKNRSNSRCVSLMHALKRIISDYVTPPQKELSRDLDASLIPYISFLTNYRTLSVSMENALRYVRTKIRRIDPSISDEEAKNLLIEEIDDFIHVNIVLASKQISMTAREKIKDGDVILTYGHSSLVRSVFIYAAQNGVKFRVIVADSRPKFEGKEMVRHLVKSGIKCTIKSYCGACSILANGTVNSRVGTSQVALIAKACNVPVLVCCETYKFSERVQTDSFVFNELGDPNDLVPSNHPLKDWQNIPKLNLLNLCYDITPACLVDAIISEISVIPGTSVPVVLRLKNSEANIK</sequence>
<evidence type="ECO:0000256" key="3">
    <source>
        <dbReference type="ARBA" id="ARBA00022490"/>
    </source>
</evidence>
<comment type="subunit">
    <text evidence="8">Component of the translation initiation factor 2B (eIF2B) complex which is a heterodecamer of two sets of five different subunits: alpha, beta, gamma, delta and epsilon. Subunits alpha, beta and delta comprise a regulatory subcomplex and subunits epsilon and gamma comprise a catalytic subcomplex. Within the complex, the hexameric regulatory complex resides at the center, with the two heterodimeric catalytic subcomplexes bound on opposite sides.</text>
</comment>
<evidence type="ECO:0000256" key="5">
    <source>
        <dbReference type="ARBA" id="ARBA00022917"/>
    </source>
</evidence>
<organism evidence="11 12">
    <name type="scientific">Lepeophtheirus salmonis</name>
    <name type="common">Salmon louse</name>
    <name type="synonym">Caligus salmonis</name>
    <dbReference type="NCBI Taxonomy" id="72036"/>
    <lineage>
        <taxon>Eukaryota</taxon>
        <taxon>Metazoa</taxon>
        <taxon>Ecdysozoa</taxon>
        <taxon>Arthropoda</taxon>
        <taxon>Crustacea</taxon>
        <taxon>Multicrustacea</taxon>
        <taxon>Hexanauplia</taxon>
        <taxon>Copepoda</taxon>
        <taxon>Siphonostomatoida</taxon>
        <taxon>Caligidae</taxon>
        <taxon>Lepeophtheirus</taxon>
    </lineage>
</organism>
<evidence type="ECO:0000256" key="4">
    <source>
        <dbReference type="ARBA" id="ARBA00022540"/>
    </source>
</evidence>
<feature type="compositionally biased region" description="Basic residues" evidence="10">
    <location>
        <begin position="7"/>
        <end position="17"/>
    </location>
</feature>
<proteinExistence type="inferred from homology"/>
<feature type="region of interest" description="Disordered" evidence="10">
    <location>
        <begin position="146"/>
        <end position="236"/>
    </location>
</feature>
<feature type="compositionally biased region" description="Polar residues" evidence="10">
    <location>
        <begin position="166"/>
        <end position="182"/>
    </location>
</feature>
<dbReference type="AlphaFoldDB" id="A0A7R8H0G9"/>
<evidence type="ECO:0000256" key="6">
    <source>
        <dbReference type="ARBA" id="ARBA00044147"/>
    </source>
</evidence>
<dbReference type="PANTHER" id="PTHR10233:SF14">
    <property type="entry name" value="TRANSLATION INITIATION FACTOR EIF-2B SUBUNIT DELTA"/>
    <property type="match status" value="1"/>
</dbReference>
<reference evidence="11" key="1">
    <citation type="submission" date="2021-02" db="EMBL/GenBank/DDBJ databases">
        <authorList>
            <person name="Bekaert M."/>
        </authorList>
    </citation>
    <scope>NUCLEOTIDE SEQUENCE</scope>
    <source>
        <strain evidence="11">IoA-00</strain>
    </source>
</reference>
<dbReference type="EMBL" id="HG994580">
    <property type="protein sequence ID" value="CAF2768577.1"/>
    <property type="molecule type" value="Genomic_DNA"/>
</dbReference>
<name>A0A7R8H0G9_LEPSM</name>
<evidence type="ECO:0000256" key="2">
    <source>
        <dbReference type="ARBA" id="ARBA00007251"/>
    </source>
</evidence>
<keyword evidence="3" id="KW-0963">Cytoplasm</keyword>
<dbReference type="InterPro" id="IPR000649">
    <property type="entry name" value="IF-2B-related"/>
</dbReference>
<keyword evidence="4" id="KW-0396">Initiation factor</keyword>
<feature type="compositionally biased region" description="Low complexity" evidence="10">
    <location>
        <begin position="146"/>
        <end position="155"/>
    </location>
</feature>
<dbReference type="GO" id="GO:0003743">
    <property type="term" value="F:translation initiation factor activity"/>
    <property type="evidence" value="ECO:0007669"/>
    <property type="project" value="UniProtKB-KW"/>
</dbReference>
<accession>A0A7R8H0G9</accession>
<evidence type="ECO:0000256" key="8">
    <source>
        <dbReference type="ARBA" id="ARBA00046432"/>
    </source>
</evidence>
<dbReference type="InterPro" id="IPR042529">
    <property type="entry name" value="IF_2B-like_C"/>
</dbReference>
<keyword evidence="5" id="KW-0648">Protein biosynthesis</keyword>
<evidence type="ECO:0000256" key="10">
    <source>
        <dbReference type="SAM" id="MobiDB-lite"/>
    </source>
</evidence>
<dbReference type="Proteomes" id="UP000675881">
    <property type="component" value="Chromosome 1"/>
</dbReference>
<feature type="compositionally biased region" description="Low complexity" evidence="10">
    <location>
        <begin position="93"/>
        <end position="110"/>
    </location>
</feature>
<evidence type="ECO:0000256" key="7">
    <source>
        <dbReference type="ARBA" id="ARBA00044356"/>
    </source>
</evidence>
<feature type="compositionally biased region" description="Basic and acidic residues" evidence="10">
    <location>
        <begin position="183"/>
        <end position="199"/>
    </location>
</feature>
<evidence type="ECO:0000256" key="1">
    <source>
        <dbReference type="ARBA" id="ARBA00004514"/>
    </source>
</evidence>
<comment type="subcellular location">
    <subcellularLocation>
        <location evidence="1">Cytoplasm</location>
        <location evidence="1">Cytosol</location>
    </subcellularLocation>
</comment>
<gene>
    <name evidence="11" type="ORF">LSAA_1799</name>
</gene>
<feature type="compositionally biased region" description="Acidic residues" evidence="10">
    <location>
        <begin position="67"/>
        <end position="76"/>
    </location>
</feature>
<feature type="compositionally biased region" description="Basic residues" evidence="10">
    <location>
        <begin position="45"/>
        <end position="55"/>
    </location>
</feature>
<dbReference type="OrthoDB" id="10254737at2759"/>
<dbReference type="Pfam" id="PF01008">
    <property type="entry name" value="IF-2B"/>
    <property type="match status" value="1"/>
</dbReference>
<dbReference type="Gene3D" id="3.40.50.10470">
    <property type="entry name" value="Translation initiation factor eif-2b, domain 2"/>
    <property type="match status" value="1"/>
</dbReference>
<protein>
    <recommendedName>
        <fullName evidence="6">Translation initiation factor eIF2B subunit delta</fullName>
    </recommendedName>
    <alternativeName>
        <fullName evidence="7">eIF2B GDP-GTP exchange factor subunit delta</fullName>
    </alternativeName>
</protein>
<dbReference type="GO" id="GO:0005829">
    <property type="term" value="C:cytosol"/>
    <property type="evidence" value="ECO:0007669"/>
    <property type="project" value="UniProtKB-SubCell"/>
</dbReference>
<dbReference type="PANTHER" id="PTHR10233">
    <property type="entry name" value="TRANSLATION INITIATION FACTOR EIF-2B"/>
    <property type="match status" value="1"/>
</dbReference>
<evidence type="ECO:0000313" key="12">
    <source>
        <dbReference type="Proteomes" id="UP000675881"/>
    </source>
</evidence>
<evidence type="ECO:0000256" key="9">
    <source>
        <dbReference type="RuleBase" id="RU003814"/>
    </source>
</evidence>
<dbReference type="SUPFAM" id="SSF100950">
    <property type="entry name" value="NagB/RpiA/CoA transferase-like"/>
    <property type="match status" value="1"/>
</dbReference>
<comment type="similarity">
    <text evidence="2 9">Belongs to the eIF-2B alpha/beta/delta subunits family.</text>
</comment>